<organism evidence="4 5">
    <name type="scientific">Asprobacillus argus</name>
    <dbReference type="NCBI Taxonomy" id="3076534"/>
    <lineage>
        <taxon>Bacteria</taxon>
        <taxon>Pseudomonadati</taxon>
        <taxon>Bacteroidota</taxon>
        <taxon>Flavobacteriia</taxon>
        <taxon>Flavobacteriales</taxon>
        <taxon>Flavobacteriaceae</taxon>
        <taxon>Asprobacillus</taxon>
    </lineage>
</organism>
<evidence type="ECO:0000259" key="3">
    <source>
        <dbReference type="PROSITE" id="PS50943"/>
    </source>
</evidence>
<keyword evidence="5" id="KW-1185">Reference proteome</keyword>
<dbReference type="CDD" id="cd00093">
    <property type="entry name" value="HTH_XRE"/>
    <property type="match status" value="1"/>
</dbReference>
<evidence type="ECO:0000256" key="1">
    <source>
        <dbReference type="ARBA" id="ARBA00023125"/>
    </source>
</evidence>
<evidence type="ECO:0000313" key="4">
    <source>
        <dbReference type="EMBL" id="MDT7832176.1"/>
    </source>
</evidence>
<feature type="domain" description="HTH cro/C1-type" evidence="3">
    <location>
        <begin position="18"/>
        <end position="72"/>
    </location>
</feature>
<dbReference type="PANTHER" id="PTHR46797">
    <property type="entry name" value="HTH-TYPE TRANSCRIPTIONAL REGULATOR"/>
    <property type="match status" value="1"/>
</dbReference>
<feature type="transmembrane region" description="Helical" evidence="2">
    <location>
        <begin position="166"/>
        <end position="188"/>
    </location>
</feature>
<feature type="transmembrane region" description="Helical" evidence="2">
    <location>
        <begin position="92"/>
        <end position="116"/>
    </location>
</feature>
<evidence type="ECO:0000313" key="5">
    <source>
        <dbReference type="Proteomes" id="UP001257277"/>
    </source>
</evidence>
<name>A0ABU3LEK8_9FLAO</name>
<dbReference type="PANTHER" id="PTHR46797:SF1">
    <property type="entry name" value="METHYLPHOSPHONATE SYNTHASE"/>
    <property type="match status" value="1"/>
</dbReference>
<sequence>MKTENVFIMKQPELGKKISELRKQKGFTQEELVEQCNINVRTIQRIEAGDVTPRSYTVRTILEALGVDTSIFFKESINEEEHISLSEKQKKVLSIAWISGIFFAIFAIVGTIVEFYLVSYYEGFNDGFFPRIAWNIPFLIALFFFLRGYKELGSAAKNDTLVTATYVYFIIEIVMFTIAIIMSIFLFEESIVEILSGVVIAMLFGVSEIILGVGILKLKDHLGSLTQVIGISKIVLGVMLITIFLAPVASILIIPVLILEIAFMYNALQKLS</sequence>
<dbReference type="RefSeq" id="WP_349241426.1">
    <property type="nucleotide sequence ID" value="NZ_JAVTTO010000002.1"/>
</dbReference>
<proteinExistence type="predicted"/>
<keyword evidence="2" id="KW-0812">Transmembrane</keyword>
<dbReference type="InterPro" id="IPR001387">
    <property type="entry name" value="Cro/C1-type_HTH"/>
</dbReference>
<feature type="transmembrane region" description="Helical" evidence="2">
    <location>
        <begin position="194"/>
        <end position="216"/>
    </location>
</feature>
<dbReference type="InterPro" id="IPR050807">
    <property type="entry name" value="TransReg_Diox_bact_type"/>
</dbReference>
<feature type="transmembrane region" description="Helical" evidence="2">
    <location>
        <begin position="128"/>
        <end position="146"/>
    </location>
</feature>
<keyword evidence="2" id="KW-1133">Transmembrane helix</keyword>
<accession>A0ABU3LEK8</accession>
<dbReference type="EMBL" id="JAVTTO010000002">
    <property type="protein sequence ID" value="MDT7832176.1"/>
    <property type="molecule type" value="Genomic_DNA"/>
</dbReference>
<dbReference type="PROSITE" id="PS50943">
    <property type="entry name" value="HTH_CROC1"/>
    <property type="match status" value="1"/>
</dbReference>
<dbReference type="Gene3D" id="1.10.260.40">
    <property type="entry name" value="lambda repressor-like DNA-binding domains"/>
    <property type="match status" value="1"/>
</dbReference>
<gene>
    <name evidence="4" type="ORF">RQM59_07270</name>
</gene>
<protein>
    <submittedName>
        <fullName evidence="4">Helix-turn-helix transcriptional regulator</fullName>
    </submittedName>
</protein>
<keyword evidence="1" id="KW-0238">DNA-binding</keyword>
<dbReference type="Proteomes" id="UP001257277">
    <property type="component" value="Unassembled WGS sequence"/>
</dbReference>
<dbReference type="Pfam" id="PF01381">
    <property type="entry name" value="HTH_3"/>
    <property type="match status" value="1"/>
</dbReference>
<keyword evidence="2" id="KW-0472">Membrane</keyword>
<reference evidence="4 5" key="1">
    <citation type="submission" date="2023-09" db="EMBL/GenBank/DDBJ databases">
        <title>Novel taxa isolated from Blanes Bay.</title>
        <authorList>
            <person name="Rey-Velasco X."/>
            <person name="Lucena T."/>
        </authorList>
    </citation>
    <scope>NUCLEOTIDE SEQUENCE [LARGE SCALE GENOMIC DNA]</scope>
    <source>
        <strain evidence="4 5">S356</strain>
    </source>
</reference>
<dbReference type="SMART" id="SM00530">
    <property type="entry name" value="HTH_XRE"/>
    <property type="match status" value="1"/>
</dbReference>
<comment type="caution">
    <text evidence="4">The sequence shown here is derived from an EMBL/GenBank/DDBJ whole genome shotgun (WGS) entry which is preliminary data.</text>
</comment>
<dbReference type="SUPFAM" id="SSF47413">
    <property type="entry name" value="lambda repressor-like DNA-binding domains"/>
    <property type="match status" value="1"/>
</dbReference>
<dbReference type="InterPro" id="IPR010982">
    <property type="entry name" value="Lambda_DNA-bd_dom_sf"/>
</dbReference>
<evidence type="ECO:0000256" key="2">
    <source>
        <dbReference type="SAM" id="Phobius"/>
    </source>
</evidence>